<keyword evidence="2" id="KW-1185">Reference proteome</keyword>
<name>A0ACC1M4S0_9FUNG</name>
<comment type="caution">
    <text evidence="1">The sequence shown here is derived from an EMBL/GenBank/DDBJ whole genome shotgun (WGS) entry which is preliminary data.</text>
</comment>
<dbReference type="EMBL" id="JANBVB010000415">
    <property type="protein sequence ID" value="KAJ2894420.1"/>
    <property type="molecule type" value="Genomic_DNA"/>
</dbReference>
<sequence>MLRRMSPSLSPPLSPSASSPPPPLALGPALSLRALCIPGASFTSHALDALVHRLPSLRFLSVTLRSADSLLASGEPLPRPHFALRRLALRADDDDLLADPQWLSAWLATRFPALRECSTNHARSQRQSVAELRALAPAVSFTRLSSRALQTTCN</sequence>
<evidence type="ECO:0000313" key="2">
    <source>
        <dbReference type="Proteomes" id="UP001139981"/>
    </source>
</evidence>
<dbReference type="Proteomes" id="UP001139981">
    <property type="component" value="Unassembled WGS sequence"/>
</dbReference>
<gene>
    <name evidence="1" type="ORF">IWW38_002587</name>
</gene>
<proteinExistence type="predicted"/>
<protein>
    <submittedName>
        <fullName evidence="1">Uncharacterized protein</fullName>
    </submittedName>
</protein>
<reference evidence="1" key="1">
    <citation type="submission" date="2022-07" db="EMBL/GenBank/DDBJ databases">
        <title>Phylogenomic reconstructions and comparative analyses of Kickxellomycotina fungi.</title>
        <authorList>
            <person name="Reynolds N.K."/>
            <person name="Stajich J.E."/>
            <person name="Barry K."/>
            <person name="Grigoriev I.V."/>
            <person name="Crous P."/>
            <person name="Smith M.E."/>
        </authorList>
    </citation>
    <scope>NUCLEOTIDE SEQUENCE</scope>
    <source>
        <strain evidence="1">CBS 190363</strain>
    </source>
</reference>
<evidence type="ECO:0000313" key="1">
    <source>
        <dbReference type="EMBL" id="KAJ2894420.1"/>
    </source>
</evidence>
<organism evidence="1 2">
    <name type="scientific">Coemansia aciculifera</name>
    <dbReference type="NCBI Taxonomy" id="417176"/>
    <lineage>
        <taxon>Eukaryota</taxon>
        <taxon>Fungi</taxon>
        <taxon>Fungi incertae sedis</taxon>
        <taxon>Zoopagomycota</taxon>
        <taxon>Kickxellomycotina</taxon>
        <taxon>Kickxellomycetes</taxon>
        <taxon>Kickxellales</taxon>
        <taxon>Kickxellaceae</taxon>
        <taxon>Coemansia</taxon>
    </lineage>
</organism>
<accession>A0ACC1M4S0</accession>